<evidence type="ECO:0000313" key="1">
    <source>
        <dbReference type="EMBL" id="KAK1628839.1"/>
    </source>
</evidence>
<reference evidence="1" key="1">
    <citation type="submission" date="2023-07" db="EMBL/GenBank/DDBJ databases">
        <title>A chromosome-level genome assembly of Lolium multiflorum.</title>
        <authorList>
            <person name="Chen Y."/>
            <person name="Copetti D."/>
            <person name="Kolliker R."/>
            <person name="Studer B."/>
        </authorList>
    </citation>
    <scope>NUCLEOTIDE SEQUENCE</scope>
    <source>
        <strain evidence="1">02402/16</strain>
        <tissue evidence="1">Leaf</tissue>
    </source>
</reference>
<organism evidence="1 2">
    <name type="scientific">Lolium multiflorum</name>
    <name type="common">Italian ryegrass</name>
    <name type="synonym">Lolium perenne subsp. multiflorum</name>
    <dbReference type="NCBI Taxonomy" id="4521"/>
    <lineage>
        <taxon>Eukaryota</taxon>
        <taxon>Viridiplantae</taxon>
        <taxon>Streptophyta</taxon>
        <taxon>Embryophyta</taxon>
        <taxon>Tracheophyta</taxon>
        <taxon>Spermatophyta</taxon>
        <taxon>Magnoliopsida</taxon>
        <taxon>Liliopsida</taxon>
        <taxon>Poales</taxon>
        <taxon>Poaceae</taxon>
        <taxon>BOP clade</taxon>
        <taxon>Pooideae</taxon>
        <taxon>Poodae</taxon>
        <taxon>Poeae</taxon>
        <taxon>Poeae Chloroplast Group 2 (Poeae type)</taxon>
        <taxon>Loliodinae</taxon>
        <taxon>Loliinae</taxon>
        <taxon>Lolium</taxon>
    </lineage>
</organism>
<sequence>MAGIIISVCRKCKMEIEFWTTWSPLFCPKADIFITSGLDEIASPPCVILTIEQHKHMQVWIDYLKVVTDSDSPYYKQLQYECKIEKYRTSPTFSSRPAVG</sequence>
<name>A0AAD8RPR1_LOLMU</name>
<dbReference type="EMBL" id="JAUUTY010000005">
    <property type="protein sequence ID" value="KAK1628839.1"/>
    <property type="molecule type" value="Genomic_DNA"/>
</dbReference>
<proteinExistence type="predicted"/>
<gene>
    <name evidence="1" type="ORF">QYE76_003154</name>
</gene>
<comment type="caution">
    <text evidence="1">The sequence shown here is derived from an EMBL/GenBank/DDBJ whole genome shotgun (WGS) entry which is preliminary data.</text>
</comment>
<keyword evidence="2" id="KW-1185">Reference proteome</keyword>
<evidence type="ECO:0000313" key="2">
    <source>
        <dbReference type="Proteomes" id="UP001231189"/>
    </source>
</evidence>
<dbReference type="Proteomes" id="UP001231189">
    <property type="component" value="Unassembled WGS sequence"/>
</dbReference>
<protein>
    <submittedName>
        <fullName evidence="1">Uncharacterized protein</fullName>
    </submittedName>
</protein>
<accession>A0AAD8RPR1</accession>
<dbReference type="AlphaFoldDB" id="A0AAD8RPR1"/>